<keyword evidence="3" id="KW-0347">Helicase</keyword>
<evidence type="ECO:0000256" key="2">
    <source>
        <dbReference type="ARBA" id="ARBA00022801"/>
    </source>
</evidence>
<organism evidence="6">
    <name type="scientific">freshwater metagenome</name>
    <dbReference type="NCBI Taxonomy" id="449393"/>
    <lineage>
        <taxon>unclassified sequences</taxon>
        <taxon>metagenomes</taxon>
        <taxon>ecological metagenomes</taxon>
    </lineage>
</organism>
<dbReference type="AlphaFoldDB" id="A0A6J7ATS5"/>
<dbReference type="PANTHER" id="PTHR11070">
    <property type="entry name" value="UVRD / RECB / PCRA DNA HELICASE FAMILY MEMBER"/>
    <property type="match status" value="1"/>
</dbReference>
<accession>A0A6J7ATS5</accession>
<name>A0A6J7ATS5_9ZZZZ</name>
<feature type="domain" description="UvrD-like helicase ATP-binding" evidence="5">
    <location>
        <begin position="195"/>
        <end position="546"/>
    </location>
</feature>
<sequence>MGTFPKQEVAGIHPELDAEQAVIDFAYACLEEARKNATRLTSMVEVGQGGTEQARYEREVIYEQVLNRLSQLQLGDSSLIFGRIDQGPDDEDASYRIGRLGVWDRNQDPVVVDWRAPVAEAFYRATGREPMGLVRRRHFATRGRTLLAIEDEFFGDLTRLDAEDPDDVPHIAGQGALIAALEAARTGRLSDIVATIQGEQDAIIRAPLPGVLVCQGGPGTGKTVVALHRAAYLLYTHRFPLDGQGVLVVGPNRLFLAYIEQVLPSLGEAGVEMAVLADLINNVRVEGRDLEPVARIKGDLRMVPTVAKAVRDRQRVLRNDVRIGYGLRSLWLTVEQSEHIVREARRRFRTHNGARRFVESEVFATLAASHPDDPDPKVVRERLRESSQLREAFAWMWPILTPAQLLNDLYGSKALLRSAGNKRFASGDIELLYRPRAERAEDIIWRDSDVSILDEARELLGSRPGRKHEEGWRTYGHIVVDEAQDLSPMDLRVLSRRSLNGSMTVVGDIAQSTGAWAHNSWDEVLRHLPDRREPRMVELTVGYRIPAPMMSLAARVLTKAAPGLKPPWSVRQDGEPPRIVRASSGLMDALIDVVRDELEAADAGNIAVIHPASLGPALAQAFTEAGVPFGKANRRGLDQRLTLVPVGMVKGLEVDAAIVVEPARIVGEEAQGMRALYVALTRATKRLRVVHAEPLPDVLLE</sequence>
<evidence type="ECO:0000259" key="5">
    <source>
        <dbReference type="PROSITE" id="PS51198"/>
    </source>
</evidence>
<dbReference type="InterPro" id="IPR014016">
    <property type="entry name" value="UvrD-like_ATP-bd"/>
</dbReference>
<evidence type="ECO:0000256" key="1">
    <source>
        <dbReference type="ARBA" id="ARBA00022741"/>
    </source>
</evidence>
<evidence type="ECO:0000256" key="4">
    <source>
        <dbReference type="ARBA" id="ARBA00022840"/>
    </source>
</evidence>
<keyword evidence="2" id="KW-0378">Hydrolase</keyword>
<dbReference type="PANTHER" id="PTHR11070:SF45">
    <property type="entry name" value="DNA 3'-5' HELICASE"/>
    <property type="match status" value="1"/>
</dbReference>
<dbReference type="GO" id="GO:0043138">
    <property type="term" value="F:3'-5' DNA helicase activity"/>
    <property type="evidence" value="ECO:0007669"/>
    <property type="project" value="TreeGrafter"/>
</dbReference>
<dbReference type="PROSITE" id="PS51198">
    <property type="entry name" value="UVRD_HELICASE_ATP_BIND"/>
    <property type="match status" value="1"/>
</dbReference>
<evidence type="ECO:0000256" key="3">
    <source>
        <dbReference type="ARBA" id="ARBA00022806"/>
    </source>
</evidence>
<proteinExistence type="predicted"/>
<protein>
    <submittedName>
        <fullName evidence="6">Unannotated protein</fullName>
    </submittedName>
</protein>
<dbReference type="InterPro" id="IPR000212">
    <property type="entry name" value="DNA_helicase_UvrD/REP"/>
</dbReference>
<dbReference type="GO" id="GO:0005829">
    <property type="term" value="C:cytosol"/>
    <property type="evidence" value="ECO:0007669"/>
    <property type="project" value="TreeGrafter"/>
</dbReference>
<dbReference type="InterPro" id="IPR027417">
    <property type="entry name" value="P-loop_NTPase"/>
</dbReference>
<dbReference type="GO" id="GO:0000725">
    <property type="term" value="P:recombinational repair"/>
    <property type="evidence" value="ECO:0007669"/>
    <property type="project" value="TreeGrafter"/>
</dbReference>
<keyword evidence="1" id="KW-0547">Nucleotide-binding</keyword>
<dbReference type="EMBL" id="CAFABA010000120">
    <property type="protein sequence ID" value="CAB4835289.1"/>
    <property type="molecule type" value="Genomic_DNA"/>
</dbReference>
<dbReference type="GO" id="GO:0016787">
    <property type="term" value="F:hydrolase activity"/>
    <property type="evidence" value="ECO:0007669"/>
    <property type="project" value="UniProtKB-KW"/>
</dbReference>
<evidence type="ECO:0000313" key="6">
    <source>
        <dbReference type="EMBL" id="CAB4835289.1"/>
    </source>
</evidence>
<dbReference type="GO" id="GO:0003677">
    <property type="term" value="F:DNA binding"/>
    <property type="evidence" value="ECO:0007669"/>
    <property type="project" value="InterPro"/>
</dbReference>
<gene>
    <name evidence="6" type="ORF">UFOPK3139_02394</name>
</gene>
<dbReference type="Gene3D" id="3.40.50.300">
    <property type="entry name" value="P-loop containing nucleotide triphosphate hydrolases"/>
    <property type="match status" value="2"/>
</dbReference>
<dbReference type="GO" id="GO:0005524">
    <property type="term" value="F:ATP binding"/>
    <property type="evidence" value="ECO:0007669"/>
    <property type="project" value="UniProtKB-KW"/>
</dbReference>
<keyword evidence="4" id="KW-0067">ATP-binding</keyword>
<reference evidence="6" key="1">
    <citation type="submission" date="2020-05" db="EMBL/GenBank/DDBJ databases">
        <authorList>
            <person name="Chiriac C."/>
            <person name="Salcher M."/>
            <person name="Ghai R."/>
            <person name="Kavagutti S V."/>
        </authorList>
    </citation>
    <scope>NUCLEOTIDE SEQUENCE</scope>
</reference>
<dbReference type="SUPFAM" id="SSF52540">
    <property type="entry name" value="P-loop containing nucleoside triphosphate hydrolases"/>
    <property type="match status" value="1"/>
</dbReference>